<dbReference type="Gene3D" id="1.25.10.10">
    <property type="entry name" value="Leucine-rich Repeat Variant"/>
    <property type="match status" value="1"/>
</dbReference>
<dbReference type="PANTHER" id="PTHR12363">
    <property type="entry name" value="TRANSPORTIN 3 AND IMPORTIN 13"/>
    <property type="match status" value="1"/>
</dbReference>
<dbReference type="Pfam" id="PF08389">
    <property type="entry name" value="Xpo1"/>
    <property type="match status" value="1"/>
</dbReference>
<protein>
    <submittedName>
        <fullName evidence="2">Nuclear import receptor</fullName>
    </submittedName>
</protein>
<dbReference type="InterPro" id="IPR058537">
    <property type="entry name" value="TPR_TNPO3_IPO13_4th"/>
</dbReference>
<name>A0A9W8B9J3_9FUNG</name>
<dbReference type="InterPro" id="IPR001494">
    <property type="entry name" value="Importin-beta_N"/>
</dbReference>
<dbReference type="GO" id="GO:0005737">
    <property type="term" value="C:cytoplasm"/>
    <property type="evidence" value="ECO:0007669"/>
    <property type="project" value="TreeGrafter"/>
</dbReference>
<proteinExistence type="predicted"/>
<dbReference type="PANTHER" id="PTHR12363:SF53">
    <property type="entry name" value="MRNA TRANSPORT REGULATOR MTR10"/>
    <property type="match status" value="1"/>
</dbReference>
<organism evidence="2 3">
    <name type="scientific">Dimargaris verticillata</name>
    <dbReference type="NCBI Taxonomy" id="2761393"/>
    <lineage>
        <taxon>Eukaryota</taxon>
        <taxon>Fungi</taxon>
        <taxon>Fungi incertae sedis</taxon>
        <taxon>Zoopagomycota</taxon>
        <taxon>Kickxellomycotina</taxon>
        <taxon>Dimargaritomycetes</taxon>
        <taxon>Dimargaritales</taxon>
        <taxon>Dimargaritaceae</taxon>
        <taxon>Dimargaris</taxon>
    </lineage>
</organism>
<keyword evidence="2" id="KW-0675">Receptor</keyword>
<comment type="caution">
    <text evidence="2">The sequence shown here is derived from an EMBL/GenBank/DDBJ whole genome shotgun (WGS) entry which is preliminary data.</text>
</comment>
<feature type="domain" description="Importin N-terminal" evidence="1">
    <location>
        <begin position="28"/>
        <end position="95"/>
    </location>
</feature>
<accession>A0A9W8B9J3</accession>
<dbReference type="GO" id="GO:0031267">
    <property type="term" value="F:small GTPase binding"/>
    <property type="evidence" value="ECO:0007669"/>
    <property type="project" value="InterPro"/>
</dbReference>
<dbReference type="Pfam" id="PF03810">
    <property type="entry name" value="IBN_N"/>
    <property type="match status" value="1"/>
</dbReference>
<dbReference type="InterPro" id="IPR011989">
    <property type="entry name" value="ARM-like"/>
</dbReference>
<dbReference type="Pfam" id="PF24139">
    <property type="entry name" value="TPR_TNPO3_IPO13_4th"/>
    <property type="match status" value="1"/>
</dbReference>
<dbReference type="OrthoDB" id="435593at2759"/>
<sequence>MASGGVQEVIATLQALYQNPDASTKQDANAWLQNFQQTVQAWTTADAILNAQDSGLEAQIFAAQTLRHKITYDLSDLSTDARLSLRDSLLNLLYQFHTGSRAIRTQLCLSLAGLALQVTEWTNVIEQMVGLFGSSPETVGCLLEFLTVLPEEINSNDKIVMESDQLYRERSKLLLTDNAQQVLGALTQYMQNAQLDNSVRESILLCFRSWLKSGDIAVQSLNDSPLVDMAFVALTQPDLFETAVDVVCAFIFETRDLAYSMPLVETKIMPQLHKTRDLMMAARDQEDHDMLRGFCRIYTEAAEAYLPLFLEHFEASRSILEGLLDCIAFPDLDIVPMTFRFWDTLTERLCDPQSGDLARPLFVPLFYNLIDIILAHLHYPSDQSDWTATQQDEFSAFRHDMGDVLKDCVVIVGEDQALNRPYQILSKALPATPTALPNNSETASSWQTMEAALFSLRAMGAEVSTQSQVLPKILDLFVRLPEHPKIRYAATLVLGRYTFWTTAHPASVPFQLTFICDGFKDPDVTPASAMALRFLCQDCGQWLTRYLDQLHQVYFSVLGALPNRDSEEISEAIAHVIAAVDEGQALVALQPFCANFLERLAELANPGTALGDAEQQEIAVILERVSTFLSVVGGERGPNEFGQLLLQIWPVVQTVAGVHYNHSAVSESLCRFVRCCVGPFGETFESHFNELVQLLEGCFQRSGLSCYLWVAKKALVRYAARGPLRPALIGMLERLTGSLFEIIKAKNGQCGQIPDVVEDYYCLLIAGLASDLLEPLLRTTWLGSVVAYSVPNFAVNERHALHALFGFYFQLLTLATDFYPPHAQHHQQAHRPRLPNGDTLPSEAVTVLVQAFRDNGSSLTTMWMRGLMSEFQPGFLSDAANCQGLLTQLFPTESRQWLLGWVGTIADQTYSAASKQKLAQDLEAAFQERQWRMVARTLRDFAVIYRRRNRLDFADA</sequence>
<dbReference type="AlphaFoldDB" id="A0A9W8B9J3"/>
<reference evidence="2" key="1">
    <citation type="submission" date="2022-07" db="EMBL/GenBank/DDBJ databases">
        <title>Phylogenomic reconstructions and comparative analyses of Kickxellomycotina fungi.</title>
        <authorList>
            <person name="Reynolds N.K."/>
            <person name="Stajich J.E."/>
            <person name="Barry K."/>
            <person name="Grigoriev I.V."/>
            <person name="Crous P."/>
            <person name="Smith M.E."/>
        </authorList>
    </citation>
    <scope>NUCLEOTIDE SEQUENCE</scope>
    <source>
        <strain evidence="2">RSA 567</strain>
    </source>
</reference>
<dbReference type="Pfam" id="PF24140">
    <property type="entry name" value="TPR_TNPO3_IPO13_3rd"/>
    <property type="match status" value="1"/>
</dbReference>
<dbReference type="InterPro" id="IPR016024">
    <property type="entry name" value="ARM-type_fold"/>
</dbReference>
<dbReference type="PROSITE" id="PS50166">
    <property type="entry name" value="IMPORTIN_B_NT"/>
    <property type="match status" value="1"/>
</dbReference>
<dbReference type="SUPFAM" id="SSF48371">
    <property type="entry name" value="ARM repeat"/>
    <property type="match status" value="1"/>
</dbReference>
<dbReference type="SMART" id="SM00913">
    <property type="entry name" value="IBN_N"/>
    <property type="match status" value="1"/>
</dbReference>
<dbReference type="Pfam" id="PF24138">
    <property type="entry name" value="TPR_TNPO3_IPO13_2nd"/>
    <property type="match status" value="1"/>
</dbReference>
<dbReference type="EMBL" id="JANBQB010000085">
    <property type="protein sequence ID" value="KAJ1982570.1"/>
    <property type="molecule type" value="Genomic_DNA"/>
</dbReference>
<gene>
    <name evidence="2" type="primary">MTR10</name>
    <name evidence="2" type="ORF">H4R34_001653</name>
</gene>
<dbReference type="Proteomes" id="UP001151582">
    <property type="component" value="Unassembled WGS sequence"/>
</dbReference>
<dbReference type="InterPro" id="IPR013598">
    <property type="entry name" value="Exportin-1/Importin-b-like"/>
</dbReference>
<evidence type="ECO:0000313" key="2">
    <source>
        <dbReference type="EMBL" id="KAJ1982570.1"/>
    </source>
</evidence>
<dbReference type="GO" id="GO:0006606">
    <property type="term" value="P:protein import into nucleus"/>
    <property type="evidence" value="ECO:0007669"/>
    <property type="project" value="TreeGrafter"/>
</dbReference>
<keyword evidence="3" id="KW-1185">Reference proteome</keyword>
<evidence type="ECO:0000259" key="1">
    <source>
        <dbReference type="PROSITE" id="PS50166"/>
    </source>
</evidence>
<dbReference type="InterPro" id="IPR057941">
    <property type="entry name" value="TPR_TNPO3_IPO13_2nd"/>
</dbReference>
<dbReference type="InterPro" id="IPR057942">
    <property type="entry name" value="TPR_TNPO3_IPO13_3rd"/>
</dbReference>
<dbReference type="InterPro" id="IPR051345">
    <property type="entry name" value="Importin_beta-like_NTR"/>
</dbReference>
<evidence type="ECO:0000313" key="3">
    <source>
        <dbReference type="Proteomes" id="UP001151582"/>
    </source>
</evidence>